<organism evidence="2 3">
    <name type="scientific">Bacillus cereus VD184</name>
    <dbReference type="NCBI Taxonomy" id="1053242"/>
    <lineage>
        <taxon>Bacteria</taxon>
        <taxon>Bacillati</taxon>
        <taxon>Bacillota</taxon>
        <taxon>Bacilli</taxon>
        <taxon>Bacillales</taxon>
        <taxon>Bacillaceae</taxon>
        <taxon>Bacillus</taxon>
        <taxon>Bacillus cereus group</taxon>
    </lineage>
</organism>
<keyword evidence="1" id="KW-0732">Signal</keyword>
<evidence type="ECO:0000313" key="2">
    <source>
        <dbReference type="EMBL" id="EOQ01516.1"/>
    </source>
</evidence>
<sequence length="219" mass="23586">MKKRSDWKKITTTSFATAMLFASAGDVFASQNEKIGSYTTQSEVGDHISSGENGWEHVTSTRNAIINAAQNYEITSSSAYTWGNSAINYHTKSSVYSTKIKNTHGVGGVAVALSDSFNQSNTIALKYNFATQQWRVTNGFDGPHSTVTLNHSIKPTVGGWDEYSVDSTGATTKFYLNGQLVAETTKKPSDSAMFNIGSLSSAANQLDVLEVQSVSAKVL</sequence>
<dbReference type="Gene3D" id="2.60.120.560">
    <property type="entry name" value="Exo-inulinase, domain 1"/>
    <property type="match status" value="1"/>
</dbReference>
<protein>
    <submittedName>
        <fullName evidence="2">Uncharacterized protein</fullName>
    </submittedName>
</protein>
<reference evidence="2 3" key="1">
    <citation type="submission" date="2012-12" db="EMBL/GenBank/DDBJ databases">
        <title>The Genome Sequence of Bacillus cereus VD184.</title>
        <authorList>
            <consortium name="The Broad Institute Genome Sequencing Platform"/>
            <consortium name="The Broad Institute Genome Sequencing Center for Infectious Disease"/>
            <person name="Feldgarden M."/>
            <person name="Van der Auwera G.A."/>
            <person name="Mahillon J."/>
            <person name="Duprez V."/>
            <person name="Timmery S."/>
            <person name="Mattelet C."/>
            <person name="Dierick K."/>
            <person name="Sun M."/>
            <person name="Yu Z."/>
            <person name="Zhu L."/>
            <person name="Hu X."/>
            <person name="Shank E.B."/>
            <person name="Swiecicka I."/>
            <person name="Hansen B.M."/>
            <person name="Andrup L."/>
            <person name="Walker B."/>
            <person name="Young S.K."/>
            <person name="Zeng Q."/>
            <person name="Gargeya S."/>
            <person name="Fitzgerald M."/>
            <person name="Haas B."/>
            <person name="Abouelleil A."/>
            <person name="Alvarado L."/>
            <person name="Arachchi H.M."/>
            <person name="Berlin A.M."/>
            <person name="Chapman S.B."/>
            <person name="Dewar J."/>
            <person name="Goldberg J."/>
            <person name="Griggs A."/>
            <person name="Gujja S."/>
            <person name="Hansen M."/>
            <person name="Howarth C."/>
            <person name="Imamovic A."/>
            <person name="Larimer J."/>
            <person name="McCowan C."/>
            <person name="Murphy C."/>
            <person name="Neiman D."/>
            <person name="Pearson M."/>
            <person name="Priest M."/>
            <person name="Roberts A."/>
            <person name="Saif S."/>
            <person name="Shea T."/>
            <person name="Sisk P."/>
            <person name="Sykes S."/>
            <person name="Wortman J."/>
            <person name="Nusbaum C."/>
            <person name="Birren B."/>
        </authorList>
    </citation>
    <scope>NUCLEOTIDE SEQUENCE [LARGE SCALE GENOMIC DNA]</scope>
    <source>
        <strain evidence="2 3">VD184</strain>
    </source>
</reference>
<proteinExistence type="predicted"/>
<evidence type="ECO:0000313" key="3">
    <source>
        <dbReference type="Proteomes" id="UP000014028"/>
    </source>
</evidence>
<name>A0A9W5R0X4_BACCE</name>
<accession>A0A9W5R0X4</accession>
<feature type="chain" id="PRO_5040810488" evidence="1">
    <location>
        <begin position="25"/>
        <end position="219"/>
    </location>
</feature>
<dbReference type="EMBL" id="AHFK01000106">
    <property type="protein sequence ID" value="EOQ01516.1"/>
    <property type="molecule type" value="Genomic_DNA"/>
</dbReference>
<feature type="signal peptide" evidence="1">
    <location>
        <begin position="1"/>
        <end position="24"/>
    </location>
</feature>
<gene>
    <name evidence="2" type="ORF">IKC_06484</name>
</gene>
<evidence type="ECO:0000256" key="1">
    <source>
        <dbReference type="SAM" id="SignalP"/>
    </source>
</evidence>
<dbReference type="Proteomes" id="UP000014028">
    <property type="component" value="Unassembled WGS sequence"/>
</dbReference>
<dbReference type="RefSeq" id="WP_016123958.1">
    <property type="nucleotide sequence ID" value="NZ_KB976847.1"/>
</dbReference>
<dbReference type="AlphaFoldDB" id="A0A9W5R0X4"/>
<comment type="caution">
    <text evidence="2">The sequence shown here is derived from an EMBL/GenBank/DDBJ whole genome shotgun (WGS) entry which is preliminary data.</text>
</comment>